<dbReference type="GO" id="GO:0016740">
    <property type="term" value="F:transferase activity"/>
    <property type="evidence" value="ECO:0007669"/>
    <property type="project" value="UniProtKB-KW"/>
</dbReference>
<protein>
    <recommendedName>
        <fullName evidence="2">Glycosyl transferase CAP10 domain-containing protein</fullName>
    </recommendedName>
</protein>
<accession>A0A6L8VI76</accession>
<dbReference type="Pfam" id="PF05686">
    <property type="entry name" value="Glyco_transf_90"/>
    <property type="match status" value="1"/>
</dbReference>
<dbReference type="PANTHER" id="PTHR12203:SF35">
    <property type="entry name" value="PROTEIN O-GLUCOSYLTRANSFERASE 1"/>
    <property type="match status" value="1"/>
</dbReference>
<reference evidence="3 4" key="1">
    <citation type="submission" date="2020-01" db="EMBL/GenBank/DDBJ databases">
        <title>Frigidibacter albus SP32T (=CGMCC 1.13995T).</title>
        <authorList>
            <person name="Liao X."/>
        </authorList>
    </citation>
    <scope>NUCLEOTIDE SEQUENCE [LARGE SCALE GENOMIC DNA]</scope>
    <source>
        <strain evidence="3 4">SP32</strain>
    </source>
</reference>
<name>A0A6L8VI76_9RHOB</name>
<dbReference type="InterPro" id="IPR006598">
    <property type="entry name" value="CAP10"/>
</dbReference>
<sequence>MTRIWVGGRLAEDLAYARATGAVPLATWPRGVLFGAMNRLHKPHLPPLQPFRDPAFLRRHFPDCWLLLPRRDREAWVASRWHHDGGQSRRLWALHLGCAEAALPGIWRRDWDEHHALCNRLFAGDPRFRVLDMDGDWAGALATAMPDLGLAGAAPRPPAPKPAPLAAPAQIVAPAPDLGFAQAIADFCTRSDPAIPQRLGPQRFSALFARWDGAGRILGSQKLPLPIVAEDLPSGTRRYLAQPGIPKLERVEGAVNELWALGHRRALRMDLEDRRGFGTAATGAPRQPLLVYNRPAGGTGNMLLWPLPGYHTPGAPSHVTAQEADRVAWADKADVAAWRGNLSGRPVAVLDAGAGPGRGAHLVLADLARGPGAADAALERELLATTRYSVVRRFAGRAGFDLGVALPPHHAGAARHPLLAPYCGPRMPPAWFHGFRYLLSLSGRDGGSNFLPAAQTQGVVLKEEDGWELFYSGAFHPWEHFIPLAPGAVDLEERLEWARGNPAACQQMSKAARDVCARIANAETRRAWLRMVAEAASVQAP</sequence>
<dbReference type="AlphaFoldDB" id="A0A6L8VI76"/>
<dbReference type="InterPro" id="IPR051091">
    <property type="entry name" value="O-Glucosyltr/Glycosyltrsf_90"/>
</dbReference>
<dbReference type="Proteomes" id="UP000477083">
    <property type="component" value="Unassembled WGS sequence"/>
</dbReference>
<keyword evidence="4" id="KW-1185">Reference proteome</keyword>
<evidence type="ECO:0000313" key="4">
    <source>
        <dbReference type="Proteomes" id="UP000477083"/>
    </source>
</evidence>
<gene>
    <name evidence="3" type="ORF">GS660_09995</name>
</gene>
<feature type="domain" description="Glycosyl transferase CAP10" evidence="2">
    <location>
        <begin position="456"/>
        <end position="514"/>
    </location>
</feature>
<dbReference type="RefSeq" id="WP_161345957.1">
    <property type="nucleotide sequence ID" value="NZ_BMGW01000005.1"/>
</dbReference>
<proteinExistence type="predicted"/>
<evidence type="ECO:0000256" key="1">
    <source>
        <dbReference type="ARBA" id="ARBA00022679"/>
    </source>
</evidence>
<comment type="caution">
    <text evidence="3">The sequence shown here is derived from an EMBL/GenBank/DDBJ whole genome shotgun (WGS) entry which is preliminary data.</text>
</comment>
<evidence type="ECO:0000313" key="3">
    <source>
        <dbReference type="EMBL" id="MZQ89421.1"/>
    </source>
</evidence>
<organism evidence="3 4">
    <name type="scientific">Frigidibacter albus</name>
    <dbReference type="NCBI Taxonomy" id="1465486"/>
    <lineage>
        <taxon>Bacteria</taxon>
        <taxon>Pseudomonadati</taxon>
        <taxon>Pseudomonadota</taxon>
        <taxon>Alphaproteobacteria</taxon>
        <taxon>Rhodobacterales</taxon>
        <taxon>Paracoccaceae</taxon>
        <taxon>Frigidibacter</taxon>
    </lineage>
</organism>
<dbReference type="PANTHER" id="PTHR12203">
    <property type="entry name" value="KDEL LYS-ASP-GLU-LEU CONTAINING - RELATED"/>
    <property type="match status" value="1"/>
</dbReference>
<evidence type="ECO:0000259" key="2">
    <source>
        <dbReference type="Pfam" id="PF05686"/>
    </source>
</evidence>
<dbReference type="EMBL" id="WWNR01000005">
    <property type="protein sequence ID" value="MZQ89421.1"/>
    <property type="molecule type" value="Genomic_DNA"/>
</dbReference>
<dbReference type="OrthoDB" id="7976614at2"/>
<keyword evidence="1" id="KW-0808">Transferase</keyword>